<gene>
    <name evidence="2" type="ORF">BDV98DRAFT_594069</name>
</gene>
<dbReference type="AlphaFoldDB" id="A0A5C3QPK5"/>
<evidence type="ECO:0000313" key="3">
    <source>
        <dbReference type="Proteomes" id="UP000305067"/>
    </source>
</evidence>
<dbReference type="Proteomes" id="UP000305067">
    <property type="component" value="Unassembled WGS sequence"/>
</dbReference>
<organism evidence="2 3">
    <name type="scientific">Pterulicium gracile</name>
    <dbReference type="NCBI Taxonomy" id="1884261"/>
    <lineage>
        <taxon>Eukaryota</taxon>
        <taxon>Fungi</taxon>
        <taxon>Dikarya</taxon>
        <taxon>Basidiomycota</taxon>
        <taxon>Agaricomycotina</taxon>
        <taxon>Agaricomycetes</taxon>
        <taxon>Agaricomycetidae</taxon>
        <taxon>Agaricales</taxon>
        <taxon>Pleurotineae</taxon>
        <taxon>Pterulaceae</taxon>
        <taxon>Pterulicium</taxon>
    </lineage>
</organism>
<sequence length="272" mass="29220">METPLPVLICIVGGYMGYVGLQVLGDQDQANYLLCYLIHTQRVVHSPLYTEHLSRFSSSSSPYPPISASESIPASESTPAASSQLNSDTTLDKTSLLLFRTLIHHWLEVPPSQITTYFSALSALPPSAGVGPIVRSSLVAIKAHLAKADERDLGLASSRRSKGMGMGGGVLGGGKKLGTVKDRDESVDVMENQEDLIKLISEVADLTNEALGKLNALLEGEEDECECENGKGKGMQLELGLEYEEGGEGKKGSGNGGKVPKRRERKEYEDVE</sequence>
<protein>
    <submittedName>
        <fullName evidence="2">Uncharacterized protein</fullName>
    </submittedName>
</protein>
<dbReference type="EMBL" id="ML178829">
    <property type="protein sequence ID" value="TFL00274.1"/>
    <property type="molecule type" value="Genomic_DNA"/>
</dbReference>
<proteinExistence type="predicted"/>
<name>A0A5C3QPK5_9AGAR</name>
<evidence type="ECO:0000313" key="2">
    <source>
        <dbReference type="EMBL" id="TFL00274.1"/>
    </source>
</evidence>
<reference evidence="2 3" key="1">
    <citation type="journal article" date="2019" name="Nat. Ecol. Evol.">
        <title>Megaphylogeny resolves global patterns of mushroom evolution.</title>
        <authorList>
            <person name="Varga T."/>
            <person name="Krizsan K."/>
            <person name="Foldi C."/>
            <person name="Dima B."/>
            <person name="Sanchez-Garcia M."/>
            <person name="Sanchez-Ramirez S."/>
            <person name="Szollosi G.J."/>
            <person name="Szarkandi J.G."/>
            <person name="Papp V."/>
            <person name="Albert L."/>
            <person name="Andreopoulos W."/>
            <person name="Angelini C."/>
            <person name="Antonin V."/>
            <person name="Barry K.W."/>
            <person name="Bougher N.L."/>
            <person name="Buchanan P."/>
            <person name="Buyck B."/>
            <person name="Bense V."/>
            <person name="Catcheside P."/>
            <person name="Chovatia M."/>
            <person name="Cooper J."/>
            <person name="Damon W."/>
            <person name="Desjardin D."/>
            <person name="Finy P."/>
            <person name="Geml J."/>
            <person name="Haridas S."/>
            <person name="Hughes K."/>
            <person name="Justo A."/>
            <person name="Karasinski D."/>
            <person name="Kautmanova I."/>
            <person name="Kiss B."/>
            <person name="Kocsube S."/>
            <person name="Kotiranta H."/>
            <person name="LaButti K.M."/>
            <person name="Lechner B.E."/>
            <person name="Liimatainen K."/>
            <person name="Lipzen A."/>
            <person name="Lukacs Z."/>
            <person name="Mihaltcheva S."/>
            <person name="Morgado L.N."/>
            <person name="Niskanen T."/>
            <person name="Noordeloos M.E."/>
            <person name="Ohm R.A."/>
            <person name="Ortiz-Santana B."/>
            <person name="Ovrebo C."/>
            <person name="Racz N."/>
            <person name="Riley R."/>
            <person name="Savchenko A."/>
            <person name="Shiryaev A."/>
            <person name="Soop K."/>
            <person name="Spirin V."/>
            <person name="Szebenyi C."/>
            <person name="Tomsovsky M."/>
            <person name="Tulloss R.E."/>
            <person name="Uehling J."/>
            <person name="Grigoriev I.V."/>
            <person name="Vagvolgyi C."/>
            <person name="Papp T."/>
            <person name="Martin F.M."/>
            <person name="Miettinen O."/>
            <person name="Hibbett D.S."/>
            <person name="Nagy L.G."/>
        </authorList>
    </citation>
    <scope>NUCLEOTIDE SEQUENCE [LARGE SCALE GENOMIC DNA]</scope>
    <source>
        <strain evidence="2 3">CBS 309.79</strain>
    </source>
</reference>
<evidence type="ECO:0000256" key="1">
    <source>
        <dbReference type="SAM" id="MobiDB-lite"/>
    </source>
</evidence>
<accession>A0A5C3QPK5</accession>
<feature type="region of interest" description="Disordered" evidence="1">
    <location>
        <begin position="57"/>
        <end position="86"/>
    </location>
</feature>
<keyword evidence="3" id="KW-1185">Reference proteome</keyword>
<feature type="region of interest" description="Disordered" evidence="1">
    <location>
        <begin position="240"/>
        <end position="272"/>
    </location>
</feature>